<dbReference type="EMBL" id="JAACNO010002520">
    <property type="protein sequence ID" value="KAF4132607.1"/>
    <property type="molecule type" value="Genomic_DNA"/>
</dbReference>
<keyword evidence="4" id="KW-1185">Reference proteome</keyword>
<evidence type="ECO:0000313" key="1">
    <source>
        <dbReference type="EMBL" id="KAF4038285.1"/>
    </source>
</evidence>
<proteinExistence type="predicted"/>
<gene>
    <name evidence="2" type="ORF">GN244_ATG06349</name>
    <name evidence="1" type="ORF">GN244_ATG09633</name>
    <name evidence="3" type="ORF">GN958_ATG18184</name>
</gene>
<evidence type="ECO:0000313" key="4">
    <source>
        <dbReference type="Proteomes" id="UP000602510"/>
    </source>
</evidence>
<name>A0A833WJS5_PHYIN</name>
<evidence type="ECO:0000313" key="2">
    <source>
        <dbReference type="EMBL" id="KAF4041352.1"/>
    </source>
</evidence>
<accession>A0A833WJS5</accession>
<dbReference type="EMBL" id="WSZM01000125">
    <property type="protein sequence ID" value="KAF4041352.1"/>
    <property type="molecule type" value="Genomic_DNA"/>
</dbReference>
<evidence type="ECO:0000313" key="3">
    <source>
        <dbReference type="EMBL" id="KAF4132607.1"/>
    </source>
</evidence>
<comment type="caution">
    <text evidence="1">The sequence shown here is derived from an EMBL/GenBank/DDBJ whole genome shotgun (WGS) entry which is preliminary data.</text>
</comment>
<dbReference type="Proteomes" id="UP000602510">
    <property type="component" value="Unassembled WGS sequence"/>
</dbReference>
<sequence>MEDVVEIKELDRLGQPCQRRHRSSPKTFIIALPNERDDSTFVWDFWQFWTERTMESRTLHILLNGATKITGSATWVWESIMVKGGY</sequence>
<dbReference type="EMBL" id="WSZM01000205">
    <property type="protein sequence ID" value="KAF4038285.1"/>
    <property type="molecule type" value="Genomic_DNA"/>
</dbReference>
<dbReference type="AlphaFoldDB" id="A0A833WJS5"/>
<protein>
    <submittedName>
        <fullName evidence="1">Uncharacterized protein</fullName>
    </submittedName>
</protein>
<dbReference type="Proteomes" id="UP000704712">
    <property type="component" value="Unassembled WGS sequence"/>
</dbReference>
<organism evidence="1 4">
    <name type="scientific">Phytophthora infestans</name>
    <name type="common">Potato late blight agent</name>
    <name type="synonym">Botrytis infestans</name>
    <dbReference type="NCBI Taxonomy" id="4787"/>
    <lineage>
        <taxon>Eukaryota</taxon>
        <taxon>Sar</taxon>
        <taxon>Stramenopiles</taxon>
        <taxon>Oomycota</taxon>
        <taxon>Peronosporomycetes</taxon>
        <taxon>Peronosporales</taxon>
        <taxon>Peronosporaceae</taxon>
        <taxon>Phytophthora</taxon>
    </lineage>
</organism>
<reference evidence="1" key="1">
    <citation type="submission" date="2020-04" db="EMBL/GenBank/DDBJ databases">
        <title>Hybrid Assembly of Korean Phytophthora infestans isolates.</title>
        <authorList>
            <person name="Prokchorchik M."/>
            <person name="Lee Y."/>
            <person name="Seo J."/>
            <person name="Cho J.-H."/>
            <person name="Park Y.-E."/>
            <person name="Jang D.-C."/>
            <person name="Im J.-S."/>
            <person name="Choi J.-G."/>
            <person name="Park H.-J."/>
            <person name="Lee G.-B."/>
            <person name="Lee Y.-G."/>
            <person name="Hong S.-Y."/>
            <person name="Cho K."/>
            <person name="Sohn K.H."/>
        </authorList>
    </citation>
    <scope>NUCLEOTIDE SEQUENCE</scope>
    <source>
        <strain evidence="1">KR_1_A1</strain>
        <strain evidence="3">KR_2_A2</strain>
    </source>
</reference>